<organism evidence="1 2">
    <name type="scientific">Fischerella thermalis JSC-11</name>
    <dbReference type="NCBI Taxonomy" id="741277"/>
    <lineage>
        <taxon>Bacteria</taxon>
        <taxon>Bacillati</taxon>
        <taxon>Cyanobacteriota</taxon>
        <taxon>Cyanophyceae</taxon>
        <taxon>Nostocales</taxon>
        <taxon>Hapalosiphonaceae</taxon>
        <taxon>Fischerella</taxon>
    </lineage>
</organism>
<name>G6FQ69_9CYAN</name>
<dbReference type="Proteomes" id="UP000004344">
    <property type="component" value="Unassembled WGS sequence"/>
</dbReference>
<evidence type="ECO:0000313" key="2">
    <source>
        <dbReference type="Proteomes" id="UP000004344"/>
    </source>
</evidence>
<proteinExistence type="predicted"/>
<dbReference type="EMBL" id="AGIZ01000003">
    <property type="protein sequence ID" value="EHC17954.1"/>
    <property type="molecule type" value="Genomic_DNA"/>
</dbReference>
<accession>G6FQ69</accession>
<comment type="caution">
    <text evidence="1">The sequence shown here is derived from an EMBL/GenBank/DDBJ whole genome shotgun (WGS) entry which is preliminary data.</text>
</comment>
<sequence>MAIATTPAVFFPLLSWVTRLTAIHFADQEFINVFWSRRIALTSPRLLAWYILFCNL</sequence>
<keyword evidence="2" id="KW-1185">Reference proteome</keyword>
<reference evidence="1 2" key="1">
    <citation type="submission" date="2011-09" db="EMBL/GenBank/DDBJ databases">
        <title>The draft genome of Fischerella sp. JSC-11.</title>
        <authorList>
            <consortium name="US DOE Joint Genome Institute (JGI-PGF)"/>
            <person name="Lucas S."/>
            <person name="Han J."/>
            <person name="Lapidus A."/>
            <person name="Cheng J.-F."/>
            <person name="Goodwin L."/>
            <person name="Pitluck S."/>
            <person name="Peters L."/>
            <person name="Land M.L."/>
            <person name="Hauser L."/>
            <person name="Sarkisova S."/>
            <person name="Bryant D.A."/>
            <person name="Brown I."/>
            <person name="Woyke T.J."/>
        </authorList>
    </citation>
    <scope>NUCLEOTIDE SEQUENCE [LARGE SCALE GENOMIC DNA]</scope>
    <source>
        <strain evidence="1 2">JSC-11</strain>
    </source>
</reference>
<dbReference type="AlphaFoldDB" id="G6FQ69"/>
<evidence type="ECO:0000313" key="1">
    <source>
        <dbReference type="EMBL" id="EHC17954.1"/>
    </source>
</evidence>
<protein>
    <submittedName>
        <fullName evidence="1">Uncharacterized protein</fullName>
    </submittedName>
</protein>
<gene>
    <name evidence="1" type="ORF">FJSC11DRAFT_1016</name>
</gene>